<proteinExistence type="predicted"/>
<organism evidence="1 2">
    <name type="scientific">Botrimarina colliarenosi</name>
    <dbReference type="NCBI Taxonomy" id="2528001"/>
    <lineage>
        <taxon>Bacteria</taxon>
        <taxon>Pseudomonadati</taxon>
        <taxon>Planctomycetota</taxon>
        <taxon>Planctomycetia</taxon>
        <taxon>Pirellulales</taxon>
        <taxon>Lacipirellulaceae</taxon>
        <taxon>Botrimarina</taxon>
    </lineage>
</organism>
<evidence type="ECO:0008006" key="3">
    <source>
        <dbReference type="Google" id="ProtNLM"/>
    </source>
</evidence>
<dbReference type="InterPro" id="IPR029063">
    <property type="entry name" value="SAM-dependent_MTases_sf"/>
</dbReference>
<keyword evidence="2" id="KW-1185">Reference proteome</keyword>
<dbReference type="Pfam" id="PF13578">
    <property type="entry name" value="Methyltransf_24"/>
    <property type="match status" value="1"/>
</dbReference>
<protein>
    <recommendedName>
        <fullName evidence="3">Methyltransferase domain protein</fullName>
    </recommendedName>
</protein>
<dbReference type="RefSeq" id="WP_146444100.1">
    <property type="nucleotide sequence ID" value="NZ_SJPR01000001.1"/>
</dbReference>
<evidence type="ECO:0000313" key="2">
    <source>
        <dbReference type="Proteomes" id="UP000317421"/>
    </source>
</evidence>
<dbReference type="EMBL" id="SJPR01000001">
    <property type="protein sequence ID" value="TWU00425.1"/>
    <property type="molecule type" value="Genomic_DNA"/>
</dbReference>
<gene>
    <name evidence="1" type="ORF">Pla108_13760</name>
</gene>
<sequence>MTSPTRLEAALLDAGLVETLFLKEASWSEGHGASPGFLGGGILYYALPYAFRARRCVCIGSGGGFVPRMMRQAQRDLLAQAVALGADPEGYETHLIDANLPESGWGSPQWLDDDSFFRQQFPDVIVHLRRSQEVLPTFAAGSVDYLHIDGDHSYEGCKSDFERGLPLLAEHGVMTLHDTSLHLQEKVCGVHRVVAELRASRRFDVVDLPFIGRGVAIVRPRGRDVGMLANLKMSLRRILGTIRTGR</sequence>
<dbReference type="SUPFAM" id="SSF53335">
    <property type="entry name" value="S-adenosyl-L-methionine-dependent methyltransferases"/>
    <property type="match status" value="1"/>
</dbReference>
<dbReference type="Gene3D" id="3.40.50.150">
    <property type="entry name" value="Vaccinia Virus protein VP39"/>
    <property type="match status" value="1"/>
</dbReference>
<name>A0A5C6AK51_9BACT</name>
<dbReference type="OrthoDB" id="240750at2"/>
<dbReference type="AlphaFoldDB" id="A0A5C6AK51"/>
<evidence type="ECO:0000313" key="1">
    <source>
        <dbReference type="EMBL" id="TWU00425.1"/>
    </source>
</evidence>
<accession>A0A5C6AK51</accession>
<reference evidence="1 2" key="1">
    <citation type="submission" date="2019-02" db="EMBL/GenBank/DDBJ databases">
        <title>Deep-cultivation of Planctomycetes and their phenomic and genomic characterization uncovers novel biology.</title>
        <authorList>
            <person name="Wiegand S."/>
            <person name="Jogler M."/>
            <person name="Boedeker C."/>
            <person name="Pinto D."/>
            <person name="Vollmers J."/>
            <person name="Rivas-Marin E."/>
            <person name="Kohn T."/>
            <person name="Peeters S.H."/>
            <person name="Heuer A."/>
            <person name="Rast P."/>
            <person name="Oberbeckmann S."/>
            <person name="Bunk B."/>
            <person name="Jeske O."/>
            <person name="Meyerdierks A."/>
            <person name="Storesund J.E."/>
            <person name="Kallscheuer N."/>
            <person name="Luecker S."/>
            <person name="Lage O.M."/>
            <person name="Pohl T."/>
            <person name="Merkel B.J."/>
            <person name="Hornburger P."/>
            <person name="Mueller R.-W."/>
            <person name="Bruemmer F."/>
            <person name="Labrenz M."/>
            <person name="Spormann A.M."/>
            <person name="Op Den Camp H."/>
            <person name="Overmann J."/>
            <person name="Amann R."/>
            <person name="Jetten M.S.M."/>
            <person name="Mascher T."/>
            <person name="Medema M.H."/>
            <person name="Devos D.P."/>
            <person name="Kaster A.-K."/>
            <person name="Ovreas L."/>
            <person name="Rohde M."/>
            <person name="Galperin M.Y."/>
            <person name="Jogler C."/>
        </authorList>
    </citation>
    <scope>NUCLEOTIDE SEQUENCE [LARGE SCALE GENOMIC DNA]</scope>
    <source>
        <strain evidence="1 2">Pla108</strain>
    </source>
</reference>
<comment type="caution">
    <text evidence="1">The sequence shown here is derived from an EMBL/GenBank/DDBJ whole genome shotgun (WGS) entry which is preliminary data.</text>
</comment>
<dbReference type="Proteomes" id="UP000317421">
    <property type="component" value="Unassembled WGS sequence"/>
</dbReference>